<dbReference type="Proteomes" id="UP000660729">
    <property type="component" value="Unassembled WGS sequence"/>
</dbReference>
<dbReference type="PROSITE" id="PS01359">
    <property type="entry name" value="ZF_PHD_1"/>
    <property type="match status" value="1"/>
</dbReference>
<keyword evidence="7" id="KW-1185">Reference proteome</keyword>
<keyword evidence="2" id="KW-0863">Zinc-finger</keyword>
<feature type="compositionally biased region" description="Basic and acidic residues" evidence="4">
    <location>
        <begin position="311"/>
        <end position="331"/>
    </location>
</feature>
<dbReference type="SMART" id="SM00249">
    <property type="entry name" value="PHD"/>
    <property type="match status" value="1"/>
</dbReference>
<dbReference type="OrthoDB" id="418595at2759"/>
<dbReference type="Gene3D" id="3.30.40.10">
    <property type="entry name" value="Zinc/RING finger domain, C3HC4 (zinc finger)"/>
    <property type="match status" value="1"/>
</dbReference>
<feature type="compositionally biased region" description="Polar residues" evidence="4">
    <location>
        <begin position="529"/>
        <end position="539"/>
    </location>
</feature>
<name>A0A8H6RBE2_9PEZI</name>
<evidence type="ECO:0000313" key="7">
    <source>
        <dbReference type="Proteomes" id="UP000660729"/>
    </source>
</evidence>
<feature type="region of interest" description="Disordered" evidence="4">
    <location>
        <begin position="1"/>
        <end position="106"/>
    </location>
</feature>
<dbReference type="InterPro" id="IPR001965">
    <property type="entry name" value="Znf_PHD"/>
</dbReference>
<dbReference type="InterPro" id="IPR003903">
    <property type="entry name" value="UIM_dom"/>
</dbReference>
<feature type="compositionally biased region" description="Basic and acidic residues" evidence="4">
    <location>
        <begin position="280"/>
        <end position="299"/>
    </location>
</feature>
<evidence type="ECO:0000256" key="3">
    <source>
        <dbReference type="ARBA" id="ARBA00022833"/>
    </source>
</evidence>
<organism evidence="6 7">
    <name type="scientific">Pseudocercospora fuligena</name>
    <dbReference type="NCBI Taxonomy" id="685502"/>
    <lineage>
        <taxon>Eukaryota</taxon>
        <taxon>Fungi</taxon>
        <taxon>Dikarya</taxon>
        <taxon>Ascomycota</taxon>
        <taxon>Pezizomycotina</taxon>
        <taxon>Dothideomycetes</taxon>
        <taxon>Dothideomycetidae</taxon>
        <taxon>Mycosphaerellales</taxon>
        <taxon>Mycosphaerellaceae</taxon>
        <taxon>Pseudocercospora</taxon>
    </lineage>
</organism>
<evidence type="ECO:0000256" key="1">
    <source>
        <dbReference type="ARBA" id="ARBA00022723"/>
    </source>
</evidence>
<dbReference type="GO" id="GO:0061186">
    <property type="term" value="P:negative regulation of silent mating-type cassette heterochromatin formation"/>
    <property type="evidence" value="ECO:0007669"/>
    <property type="project" value="TreeGrafter"/>
</dbReference>
<feature type="compositionally biased region" description="Acidic residues" evidence="4">
    <location>
        <begin position="94"/>
        <end position="106"/>
    </location>
</feature>
<evidence type="ECO:0000313" key="6">
    <source>
        <dbReference type="EMBL" id="KAF7189496.1"/>
    </source>
</evidence>
<dbReference type="InterPro" id="IPR019787">
    <property type="entry name" value="Znf_PHD-finger"/>
</dbReference>
<feature type="region of interest" description="Disordered" evidence="4">
    <location>
        <begin position="262"/>
        <end position="577"/>
    </location>
</feature>
<dbReference type="InterPro" id="IPR019786">
    <property type="entry name" value="Zinc_finger_PHD-type_CS"/>
</dbReference>
<comment type="caution">
    <text evidence="6">The sequence shown here is derived from an EMBL/GenBank/DDBJ whole genome shotgun (WGS) entry which is preliminary data.</text>
</comment>
<gene>
    <name evidence="6" type="ORF">HII31_09136</name>
</gene>
<feature type="compositionally biased region" description="Low complexity" evidence="4">
    <location>
        <begin position="27"/>
        <end position="44"/>
    </location>
</feature>
<keyword evidence="1" id="KW-0479">Metal-binding</keyword>
<dbReference type="InterPro" id="IPR011011">
    <property type="entry name" value="Znf_FYVE_PHD"/>
</dbReference>
<keyword evidence="3" id="KW-0862">Zinc</keyword>
<dbReference type="GO" id="GO:0070210">
    <property type="term" value="C:Rpd3L-Expanded complex"/>
    <property type="evidence" value="ECO:0007669"/>
    <property type="project" value="TreeGrafter"/>
</dbReference>
<dbReference type="PANTHER" id="PTHR47793">
    <property type="entry name" value="HISTONE DEACETYLASE COMPLEX SUBUNIT CTI6"/>
    <property type="match status" value="1"/>
</dbReference>
<dbReference type="AlphaFoldDB" id="A0A8H6RBE2"/>
<dbReference type="InterPro" id="IPR013083">
    <property type="entry name" value="Znf_RING/FYVE/PHD"/>
</dbReference>
<proteinExistence type="predicted"/>
<feature type="domain" description="Zinc finger PHD-type" evidence="5">
    <location>
        <begin position="110"/>
        <end position="175"/>
    </location>
</feature>
<dbReference type="GO" id="GO:0033698">
    <property type="term" value="C:Rpd3L complex"/>
    <property type="evidence" value="ECO:0007669"/>
    <property type="project" value="TreeGrafter"/>
</dbReference>
<sequence>KRNSEDRERSLIVTQSSMPSPPRRSTRGAAPAAPASTTSSSLSSMRQDKNSRSHNQKSATPRSQSSEDISEPPRRSQRAQAAARDDHDPKQAEAIEDGDEEAVEEEEITRCICGHQEYPGPPQSEAFADNPDAQAEDAGGLFILCDGCTVWQHGGCVGIVEESQSPEKYYCEQCRPKLHAISRVCSLFPAPSRQSMKNLFNLFLPFSRAAPVSDETTRQRRCRRKEESRSAFFRFSNFAMARYHDAAVRRVAAKTEDNRQKYSLYLPLHPKANRKGSVSKSDKDAKKERASARDARESVDPSTGKRRTTMRSREHDDEDEQLRKAIEESQREAGPGSEGTTGRRNGKRGRDDSSEESKQDSKRQRRASETVPSIERTASVEDDSDLDTNTAAGRTNKAKADAALLAREAERKEKDKEREKQKAEAAGRRQERARSRRNDDADAAEDTTPKPTPSAKPSPPPPSSQPPSPQPADKVPPKKGPGKKPPKKLGNNQYTKAKYEQAASSPHGRKRQIMLSGSGDETPDGLGNGETNGNTSAGGKTSPPAENGVVTGKAKFGRGKKNAVNGNSMKPSDAEPVERTYNNMNSLLTAMSESVTREGAQLVNEMQTMIAGGAVQSNWMNNVPPDDKPLEELTALETAARFQAGVLKWQQQYGPLQREVTQPETSGAIS</sequence>
<feature type="compositionally biased region" description="Pro residues" evidence="4">
    <location>
        <begin position="450"/>
        <end position="470"/>
    </location>
</feature>
<feature type="compositionally biased region" description="Basic and acidic residues" evidence="4">
    <location>
        <begin position="407"/>
        <end position="440"/>
    </location>
</feature>
<dbReference type="GO" id="GO:0008270">
    <property type="term" value="F:zinc ion binding"/>
    <property type="evidence" value="ECO:0007669"/>
    <property type="project" value="UniProtKB-KW"/>
</dbReference>
<dbReference type="GO" id="GO:0061188">
    <property type="term" value="P:negative regulation of rDNA heterochromatin formation"/>
    <property type="evidence" value="ECO:0007669"/>
    <property type="project" value="TreeGrafter"/>
</dbReference>
<reference evidence="6" key="1">
    <citation type="submission" date="2020-04" db="EMBL/GenBank/DDBJ databases">
        <title>Draft genome resource of the tomato pathogen Pseudocercospora fuligena.</title>
        <authorList>
            <person name="Zaccaron A."/>
        </authorList>
    </citation>
    <scope>NUCLEOTIDE SEQUENCE</scope>
    <source>
        <strain evidence="6">PF001</strain>
    </source>
</reference>
<feature type="compositionally biased region" description="Basic and acidic residues" evidence="4">
    <location>
        <begin position="83"/>
        <end position="93"/>
    </location>
</feature>
<dbReference type="PROSITE" id="PS50330">
    <property type="entry name" value="UIM"/>
    <property type="match status" value="1"/>
</dbReference>
<feature type="non-terminal residue" evidence="6">
    <location>
        <position position="670"/>
    </location>
</feature>
<evidence type="ECO:0000259" key="5">
    <source>
        <dbReference type="SMART" id="SM00249"/>
    </source>
</evidence>
<dbReference type="SMART" id="SM00726">
    <property type="entry name" value="UIM"/>
    <property type="match status" value="1"/>
</dbReference>
<evidence type="ECO:0000256" key="4">
    <source>
        <dbReference type="SAM" id="MobiDB-lite"/>
    </source>
</evidence>
<accession>A0A8H6RBE2</accession>
<feature type="compositionally biased region" description="Basic and acidic residues" evidence="4">
    <location>
        <begin position="348"/>
        <end position="368"/>
    </location>
</feature>
<evidence type="ECO:0000256" key="2">
    <source>
        <dbReference type="ARBA" id="ARBA00022771"/>
    </source>
</evidence>
<dbReference type="Pfam" id="PF00628">
    <property type="entry name" value="PHD"/>
    <property type="match status" value="1"/>
</dbReference>
<dbReference type="SUPFAM" id="SSF57903">
    <property type="entry name" value="FYVE/PHD zinc finger"/>
    <property type="match status" value="1"/>
</dbReference>
<dbReference type="InterPro" id="IPR053051">
    <property type="entry name" value="HDAC_complex_subunit"/>
</dbReference>
<feature type="compositionally biased region" description="Polar residues" evidence="4">
    <location>
        <begin position="56"/>
        <end position="67"/>
    </location>
</feature>
<dbReference type="PANTHER" id="PTHR47793:SF1">
    <property type="entry name" value="HISTONE DEACETYLASE COMPLEX SUBUNIT CTI6"/>
    <property type="match status" value="1"/>
</dbReference>
<feature type="compositionally biased region" description="Basic and acidic residues" evidence="4">
    <location>
        <begin position="1"/>
        <end position="10"/>
    </location>
</feature>
<protein>
    <submittedName>
        <fullName evidence="6">Putative histone deacetylase complex subunit cti6</fullName>
    </submittedName>
</protein>
<dbReference type="EMBL" id="JABCIY010000185">
    <property type="protein sequence ID" value="KAF7189496.1"/>
    <property type="molecule type" value="Genomic_DNA"/>
</dbReference>